<dbReference type="AlphaFoldDB" id="F6B8V7"/>
<dbReference type="EMBL" id="CP002736">
    <property type="protein sequence ID" value="AEF94800.1"/>
    <property type="molecule type" value="Genomic_DNA"/>
</dbReference>
<dbReference type="RefSeq" id="WP_013810471.1">
    <property type="nucleotide sequence ID" value="NC_015565.1"/>
</dbReference>
<proteinExistence type="predicted"/>
<name>F6B8V7_DESCC</name>
<dbReference type="HOGENOM" id="CLU_1352808_0_0_9"/>
<evidence type="ECO:0000256" key="1">
    <source>
        <dbReference type="SAM" id="MobiDB-lite"/>
    </source>
</evidence>
<dbReference type="STRING" id="868595.Desca_1959"/>
<reference evidence="2 3" key="1">
    <citation type="submission" date="2011-05" db="EMBL/GenBank/DDBJ databases">
        <title>Complete sequence of Desulfotomaculum carboxydivorans CO-1-SRB.</title>
        <authorList>
            <consortium name="US DOE Joint Genome Institute"/>
            <person name="Lucas S."/>
            <person name="Han J."/>
            <person name="Lapidus A."/>
            <person name="Cheng J.-F."/>
            <person name="Goodwin L."/>
            <person name="Pitluck S."/>
            <person name="Peters L."/>
            <person name="Mikhailova N."/>
            <person name="Lu M."/>
            <person name="Han C."/>
            <person name="Tapia R."/>
            <person name="Land M."/>
            <person name="Hauser L."/>
            <person name="Kyrpides N."/>
            <person name="Ivanova N."/>
            <person name="Pagani I."/>
            <person name="Stams A."/>
            <person name="Plugge C."/>
            <person name="Muyzer G."/>
            <person name="Kuever J."/>
            <person name="Parshina S."/>
            <person name="Ivanova A."/>
            <person name="Nazina T."/>
            <person name="Woyke T."/>
        </authorList>
    </citation>
    <scope>NUCLEOTIDE SEQUENCE [LARGE SCALE GENOMIC DNA]</scope>
    <source>
        <strain evidence="3">DSM 14880 / VKM B-2319 / CO-1-SRB</strain>
    </source>
</reference>
<dbReference type="Proteomes" id="UP000009226">
    <property type="component" value="Chromosome"/>
</dbReference>
<evidence type="ECO:0000313" key="2">
    <source>
        <dbReference type="EMBL" id="AEF94800.1"/>
    </source>
</evidence>
<sequence>MGGNYSSANAFTLFLIFILLSFSQKEAKTAGVNLQNGVPQVDYDGPSQEPVEVHVSVPDVAEMKYNQSSASIGEEPMVGPLPEEIPEVVEQEPTTEETVPEELNLPSEHIVPSKDLVDVGEAKKEVGEATGAATTNDLTQIDPIEEPAVPMVEEKVEQTVANPFTEEPKLGGQDKLFLRPFVTPTEPNKMHAGPKISIKFGK</sequence>
<accession>F6B8V7</accession>
<organism evidence="2 3">
    <name type="scientific">Desulfotomaculum nigrificans (strain DSM 14880 / VKM B-2319 / CO-1-SRB)</name>
    <name type="common">Desulfotomaculum carboxydivorans</name>
    <dbReference type="NCBI Taxonomy" id="868595"/>
    <lineage>
        <taxon>Bacteria</taxon>
        <taxon>Bacillati</taxon>
        <taxon>Bacillota</taxon>
        <taxon>Clostridia</taxon>
        <taxon>Eubacteriales</taxon>
        <taxon>Desulfotomaculaceae</taxon>
        <taxon>Desulfotomaculum</taxon>
    </lineage>
</organism>
<protein>
    <submittedName>
        <fullName evidence="2">Uncharacterized protein</fullName>
    </submittedName>
</protein>
<evidence type="ECO:0000313" key="3">
    <source>
        <dbReference type="Proteomes" id="UP000009226"/>
    </source>
</evidence>
<keyword evidence="3" id="KW-1185">Reference proteome</keyword>
<dbReference type="KEGG" id="dca:Desca_1959"/>
<feature type="region of interest" description="Disordered" evidence="1">
    <location>
        <begin position="180"/>
        <end position="202"/>
    </location>
</feature>
<gene>
    <name evidence="2" type="ordered locus">Desca_1959</name>
</gene>